<evidence type="ECO:0000256" key="1">
    <source>
        <dbReference type="ARBA" id="ARBA00022898"/>
    </source>
</evidence>
<dbReference type="EMBL" id="JAKNCT010000016">
    <property type="protein sequence ID" value="MCG5031918.1"/>
    <property type="molecule type" value="Genomic_DNA"/>
</dbReference>
<dbReference type="InterPro" id="IPR029066">
    <property type="entry name" value="PLP-binding_barrel"/>
</dbReference>
<comment type="caution">
    <text evidence="5">The sequence shown here is derived from an EMBL/GenBank/DDBJ whole genome shotgun (WGS) entry which is preliminary data.</text>
</comment>
<dbReference type="SUPFAM" id="SSF51419">
    <property type="entry name" value="PLP-binding barrel"/>
    <property type="match status" value="1"/>
</dbReference>
<keyword evidence="1 2" id="KW-0663">Pyridoxal phosphate</keyword>
<comment type="function">
    <text evidence="2">Pyridoxal 5'-phosphate (PLP)-binding protein, which is involved in PLP homeostasis.</text>
</comment>
<dbReference type="PROSITE" id="PS01211">
    <property type="entry name" value="UPF0001"/>
    <property type="match status" value="1"/>
</dbReference>
<feature type="modified residue" description="N6-(pyridoxal phosphate)lysine" evidence="2">
    <location>
        <position position="22"/>
    </location>
</feature>
<evidence type="ECO:0000259" key="4">
    <source>
        <dbReference type="Pfam" id="PF01168"/>
    </source>
</evidence>
<gene>
    <name evidence="5" type="ORF">MAF45_10770</name>
</gene>
<dbReference type="PIRSF" id="PIRSF004848">
    <property type="entry name" value="YBL036c_PLPDEIII"/>
    <property type="match status" value="1"/>
</dbReference>
<protein>
    <recommendedName>
        <fullName evidence="2">Pyridoxal phosphate homeostasis protein</fullName>
        <shortName evidence="2">PLP homeostasis protein</shortName>
    </recommendedName>
</protein>
<feature type="domain" description="Alanine racemase N-terminal" evidence="4">
    <location>
        <begin position="13"/>
        <end position="216"/>
    </location>
</feature>
<dbReference type="InterPro" id="IPR001608">
    <property type="entry name" value="Ala_racemase_N"/>
</dbReference>
<name>A0ABS9MTG4_9BURK</name>
<dbReference type="NCBIfam" id="TIGR00044">
    <property type="entry name" value="YggS family pyridoxal phosphate-dependent enzyme"/>
    <property type="match status" value="1"/>
</dbReference>
<organism evidence="5 6">
    <name type="scientific">Mesosutterella porci</name>
    <dbReference type="NCBI Taxonomy" id="2915351"/>
    <lineage>
        <taxon>Bacteria</taxon>
        <taxon>Pseudomonadati</taxon>
        <taxon>Pseudomonadota</taxon>
        <taxon>Betaproteobacteria</taxon>
        <taxon>Burkholderiales</taxon>
        <taxon>Sutterellaceae</taxon>
        <taxon>Mesosutterella</taxon>
    </lineage>
</organism>
<evidence type="ECO:0000256" key="2">
    <source>
        <dbReference type="HAMAP-Rule" id="MF_02087"/>
    </source>
</evidence>
<reference evidence="5 6" key="1">
    <citation type="submission" date="2022-02" db="EMBL/GenBank/DDBJ databases">
        <title>Mesosutterella porci, a novel member of the family Sutterellaceae from pig feces.</title>
        <authorList>
            <person name="Wylensek D."/>
            <person name="Clavel T."/>
        </authorList>
    </citation>
    <scope>NUCLEOTIDE SEQUENCE [LARGE SCALE GENOMIC DNA]</scope>
    <source>
        <strain evidence="6">oilRF-744-wt-GAM-9</strain>
    </source>
</reference>
<dbReference type="InterPro" id="IPR011078">
    <property type="entry name" value="PyrdxlP_homeostasis"/>
</dbReference>
<dbReference type="Pfam" id="PF01168">
    <property type="entry name" value="Ala_racemase_N"/>
    <property type="match status" value="1"/>
</dbReference>
<sequence length="222" mass="24051">MKAACERSSRGPGEVRLLAVSKTFPASAVEEAAAAGLRAFGENYAQEGCEKVDWFRENRPGLKLEWHFIGPLQSNKTRMVAERFDWVQSVNRMKIARRLSEQRPQDLPDLNVLVEVNIDGEASKSGLAPQEAVAFALEASKLPRLRVRGFMAIPAPASDPASQAGPFKAMRSLFLSAQEAGLPVDTLSMGMSGDFEEAIACGSTMVRIGSAIFGPRDYGPGH</sequence>
<keyword evidence="6" id="KW-1185">Reference proteome</keyword>
<evidence type="ECO:0000313" key="6">
    <source>
        <dbReference type="Proteomes" id="UP001297600"/>
    </source>
</evidence>
<accession>A0ABS9MTG4</accession>
<dbReference type="Gene3D" id="3.20.20.10">
    <property type="entry name" value="Alanine racemase"/>
    <property type="match status" value="1"/>
</dbReference>
<evidence type="ECO:0000256" key="3">
    <source>
        <dbReference type="RuleBase" id="RU004514"/>
    </source>
</evidence>
<proteinExistence type="inferred from homology"/>
<dbReference type="CDD" id="cd06824">
    <property type="entry name" value="PLPDE_III_Yggs_like"/>
    <property type="match status" value="1"/>
</dbReference>
<comment type="similarity">
    <text evidence="2 3">Belongs to the pyridoxal phosphate-binding protein YggS/PROSC family.</text>
</comment>
<dbReference type="PANTHER" id="PTHR10146">
    <property type="entry name" value="PROLINE SYNTHETASE CO-TRANSCRIBED BACTERIAL HOMOLOG PROTEIN"/>
    <property type="match status" value="1"/>
</dbReference>
<dbReference type="PANTHER" id="PTHR10146:SF14">
    <property type="entry name" value="PYRIDOXAL PHOSPHATE HOMEOSTASIS PROTEIN"/>
    <property type="match status" value="1"/>
</dbReference>
<dbReference type="Proteomes" id="UP001297600">
    <property type="component" value="Unassembled WGS sequence"/>
</dbReference>
<dbReference type="HAMAP" id="MF_02087">
    <property type="entry name" value="PLP_homeostasis"/>
    <property type="match status" value="1"/>
</dbReference>
<evidence type="ECO:0000313" key="5">
    <source>
        <dbReference type="EMBL" id="MCG5031918.1"/>
    </source>
</evidence>